<feature type="region of interest" description="Disordered" evidence="1">
    <location>
        <begin position="1"/>
        <end position="32"/>
    </location>
</feature>
<sequence length="218" mass="24852">MDRVQHRKNKTGVERERGGRQEAEEEEEKERKVIQSPALLMILSSSVPNPEDIKSLPESGQRMQGNVRKYGLQHTVNVLSLIPAHAKPERGNSNELCTADVRVWPRINNVLQVVAQCGFHVSQPCFAARFPRGMILHSDGQKLQNSIERPENQCSVFVGMSKRARMSRSAIHPKNFCQQQGAVEHGVDELNCFVLEAEYWLGIVLKWWRFRRAWAGQA</sequence>
<dbReference type="AlphaFoldDB" id="A0AAD7AJL4"/>
<dbReference type="Proteomes" id="UP001218218">
    <property type="component" value="Unassembled WGS sequence"/>
</dbReference>
<comment type="caution">
    <text evidence="2">The sequence shown here is derived from an EMBL/GenBank/DDBJ whole genome shotgun (WGS) entry which is preliminary data.</text>
</comment>
<feature type="compositionally biased region" description="Basic and acidic residues" evidence="1">
    <location>
        <begin position="11"/>
        <end position="22"/>
    </location>
</feature>
<keyword evidence="3" id="KW-1185">Reference proteome</keyword>
<organism evidence="2 3">
    <name type="scientific">Mycena albidolilacea</name>
    <dbReference type="NCBI Taxonomy" id="1033008"/>
    <lineage>
        <taxon>Eukaryota</taxon>
        <taxon>Fungi</taxon>
        <taxon>Dikarya</taxon>
        <taxon>Basidiomycota</taxon>
        <taxon>Agaricomycotina</taxon>
        <taxon>Agaricomycetes</taxon>
        <taxon>Agaricomycetidae</taxon>
        <taxon>Agaricales</taxon>
        <taxon>Marasmiineae</taxon>
        <taxon>Mycenaceae</taxon>
        <taxon>Mycena</taxon>
    </lineage>
</organism>
<gene>
    <name evidence="2" type="ORF">DFH08DRAFT_931169</name>
</gene>
<feature type="compositionally biased region" description="Basic residues" evidence="1">
    <location>
        <begin position="1"/>
        <end position="10"/>
    </location>
</feature>
<evidence type="ECO:0000256" key="1">
    <source>
        <dbReference type="SAM" id="MobiDB-lite"/>
    </source>
</evidence>
<name>A0AAD7AJL4_9AGAR</name>
<evidence type="ECO:0000313" key="3">
    <source>
        <dbReference type="Proteomes" id="UP001218218"/>
    </source>
</evidence>
<accession>A0AAD7AJL4</accession>
<dbReference type="EMBL" id="JARIHO010000005">
    <property type="protein sequence ID" value="KAJ7360870.1"/>
    <property type="molecule type" value="Genomic_DNA"/>
</dbReference>
<proteinExistence type="predicted"/>
<evidence type="ECO:0000313" key="2">
    <source>
        <dbReference type="EMBL" id="KAJ7360870.1"/>
    </source>
</evidence>
<reference evidence="2" key="1">
    <citation type="submission" date="2023-03" db="EMBL/GenBank/DDBJ databases">
        <title>Massive genome expansion in bonnet fungi (Mycena s.s.) driven by repeated elements and novel gene families across ecological guilds.</title>
        <authorList>
            <consortium name="Lawrence Berkeley National Laboratory"/>
            <person name="Harder C.B."/>
            <person name="Miyauchi S."/>
            <person name="Viragh M."/>
            <person name="Kuo A."/>
            <person name="Thoen E."/>
            <person name="Andreopoulos B."/>
            <person name="Lu D."/>
            <person name="Skrede I."/>
            <person name="Drula E."/>
            <person name="Henrissat B."/>
            <person name="Morin E."/>
            <person name="Kohler A."/>
            <person name="Barry K."/>
            <person name="LaButti K."/>
            <person name="Morin E."/>
            <person name="Salamov A."/>
            <person name="Lipzen A."/>
            <person name="Mereny Z."/>
            <person name="Hegedus B."/>
            <person name="Baldrian P."/>
            <person name="Stursova M."/>
            <person name="Weitz H."/>
            <person name="Taylor A."/>
            <person name="Grigoriev I.V."/>
            <person name="Nagy L.G."/>
            <person name="Martin F."/>
            <person name="Kauserud H."/>
        </authorList>
    </citation>
    <scope>NUCLEOTIDE SEQUENCE</scope>
    <source>
        <strain evidence="2">CBHHK002</strain>
    </source>
</reference>
<protein>
    <submittedName>
        <fullName evidence="2">Uncharacterized protein</fullName>
    </submittedName>
</protein>